<dbReference type="Gene3D" id="3.90.850.10">
    <property type="entry name" value="Fumarylacetoacetase-like, C-terminal domain"/>
    <property type="match status" value="1"/>
</dbReference>
<evidence type="ECO:0000256" key="2">
    <source>
        <dbReference type="ARBA" id="ARBA00022723"/>
    </source>
</evidence>
<dbReference type="Pfam" id="PF01557">
    <property type="entry name" value="FAA_hydrolase"/>
    <property type="match status" value="1"/>
</dbReference>
<dbReference type="Proteomes" id="UP000218263">
    <property type="component" value="Chromosome"/>
</dbReference>
<name>A0A0X8X209_9SPHI</name>
<keyword evidence="4" id="KW-0378">Hydrolase</keyword>
<dbReference type="PANTHER" id="PTHR42796">
    <property type="entry name" value="FUMARYLACETOACETATE HYDROLASE DOMAIN-CONTAINING PROTEIN 2A-RELATED"/>
    <property type="match status" value="1"/>
</dbReference>
<dbReference type="GO" id="GO:0044281">
    <property type="term" value="P:small molecule metabolic process"/>
    <property type="evidence" value="ECO:0007669"/>
    <property type="project" value="UniProtKB-ARBA"/>
</dbReference>
<organism evidence="4 5">
    <name type="scientific">Mucilaginibacter gotjawali</name>
    <dbReference type="NCBI Taxonomy" id="1550579"/>
    <lineage>
        <taxon>Bacteria</taxon>
        <taxon>Pseudomonadati</taxon>
        <taxon>Bacteroidota</taxon>
        <taxon>Sphingobacteriia</taxon>
        <taxon>Sphingobacteriales</taxon>
        <taxon>Sphingobacteriaceae</taxon>
        <taxon>Mucilaginibacter</taxon>
    </lineage>
</organism>
<evidence type="ECO:0000259" key="3">
    <source>
        <dbReference type="Pfam" id="PF01557"/>
    </source>
</evidence>
<dbReference type="GO" id="GO:0046872">
    <property type="term" value="F:metal ion binding"/>
    <property type="evidence" value="ECO:0007669"/>
    <property type="project" value="UniProtKB-KW"/>
</dbReference>
<reference evidence="4 5" key="1">
    <citation type="submission" date="2015-12" db="EMBL/GenBank/DDBJ databases">
        <title>Genome sequence of Mucilaginibacter gotjawali.</title>
        <authorList>
            <person name="Lee J.S."/>
            <person name="Lee K.C."/>
            <person name="Kim K.K."/>
            <person name="Lee B.W."/>
        </authorList>
    </citation>
    <scope>NUCLEOTIDE SEQUENCE [LARGE SCALE GENOMIC DNA]</scope>
    <source>
        <strain evidence="4 5">SA3-7</strain>
    </source>
</reference>
<comment type="similarity">
    <text evidence="1">Belongs to the FAH family.</text>
</comment>
<dbReference type="InterPro" id="IPR051121">
    <property type="entry name" value="FAH"/>
</dbReference>
<protein>
    <submittedName>
        <fullName evidence="4">Fumarylacetoacetate (FAA) hydrolase family protein</fullName>
    </submittedName>
</protein>
<dbReference type="InterPro" id="IPR011234">
    <property type="entry name" value="Fumarylacetoacetase-like_C"/>
</dbReference>
<dbReference type="SUPFAM" id="SSF56529">
    <property type="entry name" value="FAH"/>
    <property type="match status" value="1"/>
</dbReference>
<accession>A0A0X8X209</accession>
<dbReference type="PANTHER" id="PTHR42796:SF7">
    <property type="entry name" value="2-DEHYDRO-3-DEOXY-D-ARABINONATE DEHYDRATASE"/>
    <property type="match status" value="1"/>
</dbReference>
<dbReference type="AlphaFoldDB" id="A0A0X8X209"/>
<dbReference type="KEGG" id="mgot:MgSA37_02342"/>
<gene>
    <name evidence="4" type="ORF">MgSA37_02342</name>
</gene>
<dbReference type="InterPro" id="IPR036663">
    <property type="entry name" value="Fumarylacetoacetase_C_sf"/>
</dbReference>
<dbReference type="EMBL" id="AP017313">
    <property type="protein sequence ID" value="BAU54170.1"/>
    <property type="molecule type" value="Genomic_DNA"/>
</dbReference>
<evidence type="ECO:0000256" key="1">
    <source>
        <dbReference type="ARBA" id="ARBA00010211"/>
    </source>
</evidence>
<keyword evidence="5" id="KW-1185">Reference proteome</keyword>
<dbReference type="GO" id="GO:0016787">
    <property type="term" value="F:hydrolase activity"/>
    <property type="evidence" value="ECO:0007669"/>
    <property type="project" value="UniProtKB-KW"/>
</dbReference>
<sequence length="307" mass="34510">MVLWRNVKTKSQLLLTVFYYCMQLYHTQSGALLAYESKFYLIDEPWDALINRDGLESYLLNKIQTGQPAAADDQAQWLMEDALFPPIGNQEVWAAGVTYLKSRDARMEESQSSGAASLYDRVYDAERPELFFKAMASRVSGHKQVVYIRKDSAWNVPEPELTLFINSHGNIQGYTCGNDMSSRSIEGENALYLPQAKIYEKSAGLGPCLYVTSKPVSGETRINMLIKRGNVEVYEDLTKVSQIKRSFTELTGYLFREMDFPNGCFLMTGTCLVPSADFTLQEGDVVEISIDGIGTLINTIGINPKHK</sequence>
<keyword evidence="2" id="KW-0479">Metal-binding</keyword>
<evidence type="ECO:0000313" key="4">
    <source>
        <dbReference type="EMBL" id="BAU54170.1"/>
    </source>
</evidence>
<feature type="domain" description="Fumarylacetoacetase-like C-terminal" evidence="3">
    <location>
        <begin position="128"/>
        <end position="300"/>
    </location>
</feature>
<evidence type="ECO:0000313" key="5">
    <source>
        <dbReference type="Proteomes" id="UP000218263"/>
    </source>
</evidence>
<proteinExistence type="inferred from homology"/>